<sequence>VTKSDDVYAASGFDGCASNREVGWHLSSDHPDYFPWRGNVSAYDWVPPESCNDMQNDFRESLVVDLVERGGWLLIGDSVTEQHFFSISCTLYPHIIAIPDYSKSWDWDRAWPQHLHLNPDS</sequence>
<proteinExistence type="predicted"/>
<organism evidence="1 2">
    <name type="scientific">Tulasnella calospora MUT 4182</name>
    <dbReference type="NCBI Taxonomy" id="1051891"/>
    <lineage>
        <taxon>Eukaryota</taxon>
        <taxon>Fungi</taxon>
        <taxon>Dikarya</taxon>
        <taxon>Basidiomycota</taxon>
        <taxon>Agaricomycotina</taxon>
        <taxon>Agaricomycetes</taxon>
        <taxon>Cantharellales</taxon>
        <taxon>Tulasnellaceae</taxon>
        <taxon>Tulasnella</taxon>
    </lineage>
</organism>
<dbReference type="HOGENOM" id="CLU_2043797_0_0_1"/>
<dbReference type="EMBL" id="KN824168">
    <property type="protein sequence ID" value="KIO15362.1"/>
    <property type="molecule type" value="Genomic_DNA"/>
</dbReference>
<dbReference type="OrthoDB" id="630188at2759"/>
<dbReference type="STRING" id="1051891.A0A0C3L0Y0"/>
<evidence type="ECO:0000313" key="1">
    <source>
        <dbReference type="EMBL" id="KIO15362.1"/>
    </source>
</evidence>
<feature type="non-terminal residue" evidence="1">
    <location>
        <position position="1"/>
    </location>
</feature>
<reference evidence="2" key="2">
    <citation type="submission" date="2015-01" db="EMBL/GenBank/DDBJ databases">
        <title>Evolutionary Origins and Diversification of the Mycorrhizal Mutualists.</title>
        <authorList>
            <consortium name="DOE Joint Genome Institute"/>
            <consortium name="Mycorrhizal Genomics Consortium"/>
            <person name="Kohler A."/>
            <person name="Kuo A."/>
            <person name="Nagy L.G."/>
            <person name="Floudas D."/>
            <person name="Copeland A."/>
            <person name="Barry K.W."/>
            <person name="Cichocki N."/>
            <person name="Veneault-Fourrey C."/>
            <person name="LaButti K."/>
            <person name="Lindquist E.A."/>
            <person name="Lipzen A."/>
            <person name="Lundell T."/>
            <person name="Morin E."/>
            <person name="Murat C."/>
            <person name="Riley R."/>
            <person name="Ohm R."/>
            <person name="Sun H."/>
            <person name="Tunlid A."/>
            <person name="Henrissat B."/>
            <person name="Grigoriev I.V."/>
            <person name="Hibbett D.S."/>
            <person name="Martin F."/>
        </authorList>
    </citation>
    <scope>NUCLEOTIDE SEQUENCE [LARGE SCALE GENOMIC DNA]</scope>
    <source>
        <strain evidence="2">MUT 4182</strain>
    </source>
</reference>
<feature type="non-terminal residue" evidence="1">
    <location>
        <position position="121"/>
    </location>
</feature>
<keyword evidence="2" id="KW-1185">Reference proteome</keyword>
<dbReference type="AlphaFoldDB" id="A0A0C3L0Y0"/>
<gene>
    <name evidence="1" type="ORF">M407DRAFT_38212</name>
</gene>
<accession>A0A0C3L0Y0</accession>
<protein>
    <submittedName>
        <fullName evidence="1">Uncharacterized protein</fullName>
    </submittedName>
</protein>
<reference evidence="1 2" key="1">
    <citation type="submission" date="2014-04" db="EMBL/GenBank/DDBJ databases">
        <authorList>
            <consortium name="DOE Joint Genome Institute"/>
            <person name="Kuo A."/>
            <person name="Girlanda M."/>
            <person name="Perotto S."/>
            <person name="Kohler A."/>
            <person name="Nagy L.G."/>
            <person name="Floudas D."/>
            <person name="Copeland A."/>
            <person name="Barry K.W."/>
            <person name="Cichocki N."/>
            <person name="Veneault-Fourrey C."/>
            <person name="LaButti K."/>
            <person name="Lindquist E.A."/>
            <person name="Lipzen A."/>
            <person name="Lundell T."/>
            <person name="Morin E."/>
            <person name="Murat C."/>
            <person name="Sun H."/>
            <person name="Tunlid A."/>
            <person name="Henrissat B."/>
            <person name="Grigoriev I.V."/>
            <person name="Hibbett D.S."/>
            <person name="Martin F."/>
            <person name="Nordberg H.P."/>
            <person name="Cantor M.N."/>
            <person name="Hua S.X."/>
        </authorList>
    </citation>
    <scope>NUCLEOTIDE SEQUENCE [LARGE SCALE GENOMIC DNA]</scope>
    <source>
        <strain evidence="1 2">MUT 4182</strain>
    </source>
</reference>
<name>A0A0C3L0Y0_9AGAM</name>
<dbReference type="Proteomes" id="UP000054248">
    <property type="component" value="Unassembled WGS sequence"/>
</dbReference>
<evidence type="ECO:0000313" key="2">
    <source>
        <dbReference type="Proteomes" id="UP000054248"/>
    </source>
</evidence>